<evidence type="ECO:0000313" key="1">
    <source>
        <dbReference type="EMBL" id="MFG3816370.1"/>
    </source>
</evidence>
<dbReference type="RefSeq" id="WP_393010213.1">
    <property type="nucleotide sequence ID" value="NZ_JAZAQF010000007.1"/>
</dbReference>
<dbReference type="PANTHER" id="PTHR34235">
    <property type="entry name" value="SLR1203 PROTEIN-RELATED"/>
    <property type="match status" value="1"/>
</dbReference>
<comment type="caution">
    <text evidence="1">The sequence shown here is derived from an EMBL/GenBank/DDBJ whole genome shotgun (WGS) entry which is preliminary data.</text>
</comment>
<gene>
    <name evidence="1" type="ORF">VPK24_01875</name>
</gene>
<dbReference type="Pfam" id="PF01724">
    <property type="entry name" value="DUF29"/>
    <property type="match status" value="1"/>
</dbReference>
<dbReference type="InterPro" id="IPR002636">
    <property type="entry name" value="DUF29"/>
</dbReference>
<accession>A0ABW7C569</accession>
<dbReference type="EMBL" id="JAZAQF010000007">
    <property type="protein sequence ID" value="MFG3816370.1"/>
    <property type="molecule type" value="Genomic_DNA"/>
</dbReference>
<evidence type="ECO:0000313" key="2">
    <source>
        <dbReference type="Proteomes" id="UP001604335"/>
    </source>
</evidence>
<proteinExistence type="predicted"/>
<name>A0ABW7C569_9CYAN</name>
<dbReference type="Gene3D" id="1.20.1220.20">
    <property type="entry name" value="Uncharcterised protein PF01724"/>
    <property type="match status" value="1"/>
</dbReference>
<protein>
    <submittedName>
        <fullName evidence="1">DUF29 family protein</fullName>
    </submittedName>
</protein>
<organism evidence="1 2">
    <name type="scientific">Limnothrix redekei LRLZ20PSL1</name>
    <dbReference type="NCBI Taxonomy" id="3112953"/>
    <lineage>
        <taxon>Bacteria</taxon>
        <taxon>Bacillati</taxon>
        <taxon>Cyanobacteriota</taxon>
        <taxon>Cyanophyceae</taxon>
        <taxon>Pseudanabaenales</taxon>
        <taxon>Pseudanabaenaceae</taxon>
        <taxon>Limnothrix</taxon>
    </lineage>
</organism>
<sequence length="146" mass="16403">MEEILTLHELLLAGDVVGALAIVEELEEMGRSAIVDQIYSYAIVLLIHLIKQKAEQRSTRSWEVAIRNTVRHIQRKNKRRKSGGYYLSIDELQEILDEAYASAIDRAALETFEGRYEAEELAAMVDRAAILKQALTMIDSQAQAGA</sequence>
<reference evidence="2" key="1">
    <citation type="journal article" date="2024" name="Algal Res.">
        <title>Biochemical, toxicological and genomic investigation of a high-biomass producing Limnothrix strain isolated from Italian shallow drinking water reservoir.</title>
        <authorList>
            <person name="Simonazzi M."/>
            <person name="Shishido T.K."/>
            <person name="Delbaje E."/>
            <person name="Wahlsten M."/>
            <person name="Fewer D.P."/>
            <person name="Sivonen K."/>
            <person name="Pezzolesi L."/>
            <person name="Pistocchi R."/>
        </authorList>
    </citation>
    <scope>NUCLEOTIDE SEQUENCE [LARGE SCALE GENOMIC DNA]</scope>
    <source>
        <strain evidence="2">LRLZ20PSL1</strain>
    </source>
</reference>
<dbReference type="PANTHER" id="PTHR34235:SF1">
    <property type="entry name" value="SLR0416 PROTEIN"/>
    <property type="match status" value="1"/>
</dbReference>
<keyword evidence="2" id="KW-1185">Reference proteome</keyword>
<dbReference type="Proteomes" id="UP001604335">
    <property type="component" value="Unassembled WGS sequence"/>
</dbReference>